<protein>
    <recommendedName>
        <fullName evidence="2">EfeO-type cupredoxin-like domain-containing protein</fullName>
    </recommendedName>
</protein>
<evidence type="ECO:0000256" key="1">
    <source>
        <dbReference type="ARBA" id="ARBA00004418"/>
    </source>
</evidence>
<dbReference type="InterPro" id="IPR035668">
    <property type="entry name" value="Amicyanin"/>
</dbReference>
<dbReference type="PANTHER" id="PTHR36507">
    <property type="entry name" value="BLL1555 PROTEIN"/>
    <property type="match status" value="1"/>
</dbReference>
<gene>
    <name evidence="3" type="ORF">FAZ95_26865</name>
</gene>
<dbReference type="InterPro" id="IPR008972">
    <property type="entry name" value="Cupredoxin"/>
</dbReference>
<evidence type="ECO:0000259" key="2">
    <source>
        <dbReference type="Pfam" id="PF13473"/>
    </source>
</evidence>
<evidence type="ECO:0000313" key="4">
    <source>
        <dbReference type="Proteomes" id="UP000298656"/>
    </source>
</evidence>
<name>A0A4P8J2U9_9BURK</name>
<dbReference type="OrthoDB" id="9757546at2"/>
<dbReference type="PANTHER" id="PTHR36507:SF1">
    <property type="entry name" value="BLL1555 PROTEIN"/>
    <property type="match status" value="1"/>
</dbReference>
<dbReference type="Proteomes" id="UP000298656">
    <property type="component" value="Chromosome 2"/>
</dbReference>
<dbReference type="CDD" id="cd13921">
    <property type="entry name" value="Amicyanin"/>
    <property type="match status" value="1"/>
</dbReference>
<dbReference type="Pfam" id="PF13473">
    <property type="entry name" value="Cupredoxin_1"/>
    <property type="match status" value="1"/>
</dbReference>
<evidence type="ECO:0000313" key="3">
    <source>
        <dbReference type="EMBL" id="QCP52759.1"/>
    </source>
</evidence>
<dbReference type="InterPro" id="IPR052721">
    <property type="entry name" value="ET_Amicyanin"/>
</dbReference>
<keyword evidence="4" id="KW-1185">Reference proteome</keyword>
<dbReference type="AlphaFoldDB" id="A0A4P8J2U9"/>
<dbReference type="KEGG" id="tvl:FAZ95_26865"/>
<organism evidence="3 4">
    <name type="scientific">Trinickia violacea</name>
    <dbReference type="NCBI Taxonomy" id="2571746"/>
    <lineage>
        <taxon>Bacteria</taxon>
        <taxon>Pseudomonadati</taxon>
        <taxon>Pseudomonadota</taxon>
        <taxon>Betaproteobacteria</taxon>
        <taxon>Burkholderiales</taxon>
        <taxon>Burkholderiaceae</taxon>
        <taxon>Trinickia</taxon>
    </lineage>
</organism>
<sequence>MVCISACIGTSGDGRGTVCSLIAKATGGRRPTSMVSNRIFNSPHEIRKADMLNRRRFLLTLAVGACASPLRAQTPTRLTHQVKITNFAFLPALLKVRAGDIVEWTNQDLVPHTATANDHSWDTGSLENGVTSRIVMSAPGTFAYRCAFHPHMEGVVTVEK</sequence>
<feature type="domain" description="EfeO-type cupredoxin-like" evidence="2">
    <location>
        <begin position="70"/>
        <end position="158"/>
    </location>
</feature>
<reference evidence="3 4" key="1">
    <citation type="submission" date="2019-05" db="EMBL/GenBank/DDBJ databases">
        <title>Burkholderia sp. DHOD12, isolated from subtropical forest soil.</title>
        <authorList>
            <person name="Gao Z.-H."/>
            <person name="Qiu L.-H."/>
        </authorList>
    </citation>
    <scope>NUCLEOTIDE SEQUENCE [LARGE SCALE GENOMIC DNA]</scope>
    <source>
        <strain evidence="3 4">DHOD12</strain>
    </source>
</reference>
<dbReference type="GO" id="GO:0042597">
    <property type="term" value="C:periplasmic space"/>
    <property type="evidence" value="ECO:0007669"/>
    <property type="project" value="UniProtKB-SubCell"/>
</dbReference>
<dbReference type="Gene3D" id="2.60.40.420">
    <property type="entry name" value="Cupredoxins - blue copper proteins"/>
    <property type="match status" value="1"/>
</dbReference>
<comment type="subcellular location">
    <subcellularLocation>
        <location evidence="1">Periplasm</location>
    </subcellularLocation>
</comment>
<accession>A0A4P8J2U9</accession>
<dbReference type="InterPro" id="IPR028096">
    <property type="entry name" value="EfeO_Cupredoxin"/>
</dbReference>
<dbReference type="EMBL" id="CP040078">
    <property type="protein sequence ID" value="QCP52759.1"/>
    <property type="molecule type" value="Genomic_DNA"/>
</dbReference>
<dbReference type="SUPFAM" id="SSF49503">
    <property type="entry name" value="Cupredoxins"/>
    <property type="match status" value="1"/>
</dbReference>
<proteinExistence type="predicted"/>